<feature type="compositionally biased region" description="Basic and acidic residues" evidence="1">
    <location>
        <begin position="7"/>
        <end position="20"/>
    </location>
</feature>
<dbReference type="EMBL" id="LR796751">
    <property type="protein sequence ID" value="CAB4163695.1"/>
    <property type="molecule type" value="Genomic_DNA"/>
</dbReference>
<evidence type="ECO:0000313" key="6">
    <source>
        <dbReference type="EMBL" id="CAB4217606.1"/>
    </source>
</evidence>
<dbReference type="EMBL" id="LR797096">
    <property type="protein sequence ID" value="CAB4186525.1"/>
    <property type="molecule type" value="Genomic_DNA"/>
</dbReference>
<evidence type="ECO:0000256" key="1">
    <source>
        <dbReference type="SAM" id="MobiDB-lite"/>
    </source>
</evidence>
<gene>
    <name evidence="5" type="ORF">UFOVP1147_50</name>
    <name evidence="6" type="ORF">UFOVP1594_46</name>
    <name evidence="2" type="ORF">UFOVP484_23</name>
    <name evidence="3" type="ORF">UFOVP808_39</name>
    <name evidence="4" type="ORF">UFOVP994_46</name>
</gene>
<organism evidence="6">
    <name type="scientific">uncultured Caudovirales phage</name>
    <dbReference type="NCBI Taxonomy" id="2100421"/>
    <lineage>
        <taxon>Viruses</taxon>
        <taxon>Duplodnaviria</taxon>
        <taxon>Heunggongvirae</taxon>
        <taxon>Uroviricota</taxon>
        <taxon>Caudoviricetes</taxon>
        <taxon>Peduoviridae</taxon>
        <taxon>Maltschvirus</taxon>
        <taxon>Maltschvirus maltsch</taxon>
    </lineage>
</organism>
<evidence type="ECO:0000313" key="4">
    <source>
        <dbReference type="EMBL" id="CAB4175988.1"/>
    </source>
</evidence>
<accession>A0A6J5SR59</accession>
<sequence>MNTEEDEFKRLEREARRKAQEDDDTQVYKSDVRAWQGLTDEEIGQLAATHLFRDVWPHSTFAAIHAIEAKLKEKNNG</sequence>
<dbReference type="EMBL" id="LR796463">
    <property type="protein sequence ID" value="CAB4146218.1"/>
    <property type="molecule type" value="Genomic_DNA"/>
</dbReference>
<dbReference type="EMBL" id="LR796930">
    <property type="protein sequence ID" value="CAB4175988.1"/>
    <property type="molecule type" value="Genomic_DNA"/>
</dbReference>
<evidence type="ECO:0000313" key="2">
    <source>
        <dbReference type="EMBL" id="CAB4146218.1"/>
    </source>
</evidence>
<proteinExistence type="predicted"/>
<protein>
    <submittedName>
        <fullName evidence="6">Uncharacterized protein</fullName>
    </submittedName>
</protein>
<reference evidence="6" key="1">
    <citation type="submission" date="2020-05" db="EMBL/GenBank/DDBJ databases">
        <authorList>
            <person name="Chiriac C."/>
            <person name="Salcher M."/>
            <person name="Ghai R."/>
            <person name="Kavagutti S V."/>
        </authorList>
    </citation>
    <scope>NUCLEOTIDE SEQUENCE</scope>
</reference>
<name>A0A6J5SR59_9CAUD</name>
<evidence type="ECO:0000313" key="5">
    <source>
        <dbReference type="EMBL" id="CAB4186525.1"/>
    </source>
</evidence>
<dbReference type="EMBL" id="LR797458">
    <property type="protein sequence ID" value="CAB4217606.1"/>
    <property type="molecule type" value="Genomic_DNA"/>
</dbReference>
<feature type="region of interest" description="Disordered" evidence="1">
    <location>
        <begin position="1"/>
        <end position="26"/>
    </location>
</feature>
<evidence type="ECO:0000313" key="3">
    <source>
        <dbReference type="EMBL" id="CAB4163695.1"/>
    </source>
</evidence>